<dbReference type="PROSITE" id="PS00393">
    <property type="entry name" value="PEPCASE_2"/>
    <property type="match status" value="1"/>
</dbReference>
<evidence type="ECO:0000256" key="10">
    <source>
        <dbReference type="HAMAP-Rule" id="MF_00595"/>
    </source>
</evidence>
<keyword evidence="7 10" id="KW-0456">Lyase</keyword>
<evidence type="ECO:0000256" key="2">
    <source>
        <dbReference type="ARBA" id="ARBA00003670"/>
    </source>
</evidence>
<keyword evidence="13" id="KW-0670">Pyruvate</keyword>
<dbReference type="HAMAP" id="MF_00595">
    <property type="entry name" value="PEPcase_type1"/>
    <property type="match status" value="1"/>
</dbReference>
<dbReference type="InterPro" id="IPR018129">
    <property type="entry name" value="PEP_COase_Lys_AS"/>
</dbReference>
<dbReference type="AlphaFoldDB" id="A0A1I0EYS4"/>
<evidence type="ECO:0000313" key="14">
    <source>
        <dbReference type="Proteomes" id="UP000198762"/>
    </source>
</evidence>
<dbReference type="GO" id="GO:0015977">
    <property type="term" value="P:carbon fixation"/>
    <property type="evidence" value="ECO:0007669"/>
    <property type="project" value="UniProtKB-UniRule"/>
</dbReference>
<evidence type="ECO:0000256" key="1">
    <source>
        <dbReference type="ARBA" id="ARBA00001946"/>
    </source>
</evidence>
<proteinExistence type="inferred from homology"/>
<keyword evidence="14" id="KW-1185">Reference proteome</keyword>
<evidence type="ECO:0000256" key="6">
    <source>
        <dbReference type="ARBA" id="ARBA00022842"/>
    </source>
</evidence>
<keyword evidence="8 10" id="KW-0120">Carbon dioxide fixation</keyword>
<accession>A0A1I0EYS4</accession>
<evidence type="ECO:0000256" key="11">
    <source>
        <dbReference type="PROSITE-ProRule" id="PRU10111"/>
    </source>
</evidence>
<reference evidence="14" key="1">
    <citation type="submission" date="2016-10" db="EMBL/GenBank/DDBJ databases">
        <authorList>
            <person name="Varghese N."/>
            <person name="Submissions S."/>
        </authorList>
    </citation>
    <scope>NUCLEOTIDE SEQUENCE [LARGE SCALE GENOMIC DNA]</scope>
    <source>
        <strain evidence="14">CGMCC 1.6489</strain>
    </source>
</reference>
<comment type="cofactor">
    <cofactor evidence="1 10">
        <name>Mg(2+)</name>
        <dbReference type="ChEBI" id="CHEBI:18420"/>
    </cofactor>
</comment>
<dbReference type="GO" id="GO:0006107">
    <property type="term" value="P:oxaloacetate metabolic process"/>
    <property type="evidence" value="ECO:0007669"/>
    <property type="project" value="UniProtKB-UniRule"/>
</dbReference>
<feature type="active site" evidence="10 11">
    <location>
        <position position="139"/>
    </location>
</feature>
<evidence type="ECO:0000256" key="4">
    <source>
        <dbReference type="ARBA" id="ARBA00012305"/>
    </source>
</evidence>
<dbReference type="RefSeq" id="WP_177186053.1">
    <property type="nucleotide sequence ID" value="NZ_FOHZ01000011.1"/>
</dbReference>
<dbReference type="GO" id="GO:0008964">
    <property type="term" value="F:phosphoenolpyruvate carboxylase activity"/>
    <property type="evidence" value="ECO:0007669"/>
    <property type="project" value="UniProtKB-UniRule"/>
</dbReference>
<comment type="similarity">
    <text evidence="3 10">Belongs to the PEPCase type 1 family.</text>
</comment>
<dbReference type="NCBIfam" id="NF000584">
    <property type="entry name" value="PRK00009.1"/>
    <property type="match status" value="1"/>
</dbReference>
<dbReference type="InterPro" id="IPR021135">
    <property type="entry name" value="PEP_COase"/>
</dbReference>
<dbReference type="EC" id="4.1.1.31" evidence="4 10"/>
<dbReference type="PROSITE" id="PS00781">
    <property type="entry name" value="PEPCASE_1"/>
    <property type="match status" value="1"/>
</dbReference>
<dbReference type="Gene3D" id="1.20.1440.90">
    <property type="entry name" value="Phosphoenolpyruvate/pyruvate domain"/>
    <property type="match status" value="1"/>
</dbReference>
<dbReference type="InterPro" id="IPR033129">
    <property type="entry name" value="PEPCASE_His_AS"/>
</dbReference>
<name>A0A1I0EYS4_9GAMM</name>
<dbReference type="SUPFAM" id="SSF51621">
    <property type="entry name" value="Phosphoenolpyruvate/pyruvate domain"/>
    <property type="match status" value="1"/>
</dbReference>
<dbReference type="PANTHER" id="PTHR30523">
    <property type="entry name" value="PHOSPHOENOLPYRUVATE CARBOXYLASE"/>
    <property type="match status" value="1"/>
</dbReference>
<evidence type="ECO:0000256" key="3">
    <source>
        <dbReference type="ARBA" id="ARBA00008346"/>
    </source>
</evidence>
<dbReference type="GO" id="GO:0006099">
    <property type="term" value="P:tricarboxylic acid cycle"/>
    <property type="evidence" value="ECO:0007669"/>
    <property type="project" value="InterPro"/>
</dbReference>
<evidence type="ECO:0000256" key="12">
    <source>
        <dbReference type="PROSITE-ProRule" id="PRU10112"/>
    </source>
</evidence>
<feature type="active site" evidence="10 12">
    <location>
        <position position="544"/>
    </location>
</feature>
<dbReference type="InterPro" id="IPR015813">
    <property type="entry name" value="Pyrv/PenolPyrv_kinase-like_dom"/>
</dbReference>
<keyword evidence="6 10" id="KW-0460">Magnesium</keyword>
<protein>
    <recommendedName>
        <fullName evidence="5 10">Phosphoenolpyruvate carboxylase</fullName>
        <shortName evidence="10">PEPC</shortName>
        <shortName evidence="10">PEPCase</shortName>
        <ecNumber evidence="4 10">4.1.1.31</ecNumber>
    </recommendedName>
</protein>
<comment type="catalytic activity">
    <reaction evidence="9 10">
        <text>oxaloacetate + phosphate = phosphoenolpyruvate + hydrogencarbonate</text>
        <dbReference type="Rhea" id="RHEA:28370"/>
        <dbReference type="ChEBI" id="CHEBI:16452"/>
        <dbReference type="ChEBI" id="CHEBI:17544"/>
        <dbReference type="ChEBI" id="CHEBI:43474"/>
        <dbReference type="ChEBI" id="CHEBI:58702"/>
        <dbReference type="EC" id="4.1.1.31"/>
    </reaction>
</comment>
<evidence type="ECO:0000256" key="5">
    <source>
        <dbReference type="ARBA" id="ARBA00022419"/>
    </source>
</evidence>
<evidence type="ECO:0000256" key="8">
    <source>
        <dbReference type="ARBA" id="ARBA00023300"/>
    </source>
</evidence>
<evidence type="ECO:0000256" key="9">
    <source>
        <dbReference type="ARBA" id="ARBA00048995"/>
    </source>
</evidence>
<dbReference type="PRINTS" id="PR00150">
    <property type="entry name" value="PEPCARBXLASE"/>
</dbReference>
<evidence type="ECO:0000256" key="7">
    <source>
        <dbReference type="ARBA" id="ARBA00023239"/>
    </source>
</evidence>
<sequence length="890" mass="100603">MAELHPELRENVRLLGELLGDNIRNYPGEEIYQLIEEIRAAAKADRRQESGSGQRLVRLLSSLRDDQLLPVTRAFNQFLNLANLAEQYHGVRRKRGHQSDLMVESLGEVFQRLQSGGVDAEELHRKVSQLRLEFVLTAHPTEVARRTLIMKYDEMSACLAALDHDDLLPAERDEALDRLRLLVAEAWHTDEIRHERPTAVDEAKWGFAVIENSLWEAVPRFLRSLDQALDGATGNGLPLDATPIRIASWMGGDRDGNPNVTHDVTRTVFLLGRWMAADLYLRDIQSLRAELSMWQASDELREQAGESREPYRVILGRLRERLIRTRDWAEARVNGEPADETDILFENEDLTGPLELCYRSLIDCGLETIANGPLLDTLRRAHTFGLPLIRLDIRQEATRHAEAVAEMVDYLGLGNYLEWSEEQRQAFLVKELRGRRPLVPRNWEPTGPVREVLATCEVVAGQTPEALGSYVISMASTPSDVLSVILLLREAGMKFPMRIVPLFETLDDLRGAPAAMEALYSVDWYREYCNGQQEVMIGYSDSSKDAGQMMAAWAQYQAQEKLTEVANRFDMHLTLFHGRGGTVGRGGGPANRAILSQPPGSVNGSFRITEQGEMIRFKFGLPRLAEQSLTLYTTAVVEATLAPPRAPEPEWREAMDWLTERSLEAYRDVVRENPEFVPYFRQATPEQALGKLALGSRPAKRKPSGGVESLRAIPWIFAWTQMRLMLPSWLGSDEALSEAEKAGKMPLLQAMRQDWPFFRTYIDMLEMVLAKADLRIASYYDQILVEPQLRPLGEQLRERLAGCIEQVLALKEQQTLLEHEPVFAQSMKVRNPYTDPLHYLQAELLRRNREAEQNVAAEGSDAEVVPMPELVEQALKVTMAGIAAGMRNTG</sequence>
<comment type="subunit">
    <text evidence="10">Homotetramer.</text>
</comment>
<evidence type="ECO:0000313" key="13">
    <source>
        <dbReference type="EMBL" id="SET50821.1"/>
    </source>
</evidence>
<dbReference type="InterPro" id="IPR022805">
    <property type="entry name" value="PEP_COase_bac/pln-type"/>
</dbReference>
<gene>
    <name evidence="10" type="primary">ppc</name>
    <name evidence="13" type="ORF">SAMN04487962_11154</name>
</gene>
<dbReference type="Proteomes" id="UP000198762">
    <property type="component" value="Unassembled WGS sequence"/>
</dbReference>
<dbReference type="GO" id="GO:0005829">
    <property type="term" value="C:cytosol"/>
    <property type="evidence" value="ECO:0007669"/>
    <property type="project" value="TreeGrafter"/>
</dbReference>
<organism evidence="13 14">
    <name type="scientific">Marinobacter segnicrescens</name>
    <dbReference type="NCBI Taxonomy" id="430453"/>
    <lineage>
        <taxon>Bacteria</taxon>
        <taxon>Pseudomonadati</taxon>
        <taxon>Pseudomonadota</taxon>
        <taxon>Gammaproteobacteria</taxon>
        <taxon>Pseudomonadales</taxon>
        <taxon>Marinobacteraceae</taxon>
        <taxon>Marinobacter</taxon>
    </lineage>
</organism>
<dbReference type="EMBL" id="FOHZ01000011">
    <property type="protein sequence ID" value="SET50821.1"/>
    <property type="molecule type" value="Genomic_DNA"/>
</dbReference>
<dbReference type="Pfam" id="PF00311">
    <property type="entry name" value="PEPcase"/>
    <property type="match status" value="1"/>
</dbReference>
<comment type="function">
    <text evidence="2 10">Forms oxaloacetate, a four-carbon dicarboxylic acid source for the tricarboxylic acid cycle.</text>
</comment>
<dbReference type="STRING" id="430453.SAMN04487962_11154"/>
<dbReference type="PANTHER" id="PTHR30523:SF6">
    <property type="entry name" value="PHOSPHOENOLPYRUVATE CARBOXYLASE"/>
    <property type="match status" value="1"/>
</dbReference>
<dbReference type="GO" id="GO:0000287">
    <property type="term" value="F:magnesium ion binding"/>
    <property type="evidence" value="ECO:0007669"/>
    <property type="project" value="UniProtKB-UniRule"/>
</dbReference>